<feature type="compositionally biased region" description="Polar residues" evidence="1">
    <location>
        <begin position="31"/>
        <end position="47"/>
    </location>
</feature>
<feature type="compositionally biased region" description="Low complexity" evidence="1">
    <location>
        <begin position="105"/>
        <end position="120"/>
    </location>
</feature>
<dbReference type="VEuPathDB" id="FungiDB:AeMF1_014356"/>
<dbReference type="Proteomes" id="UP000481153">
    <property type="component" value="Unassembled WGS sequence"/>
</dbReference>
<name>A0A6G0XGV1_9STRA</name>
<sequence length="676" mass="73846">MYCSESCQTSHASVHRLHCKSATQLDDKSPTDNNSARSESFVSSPSPRTHRNFSKHALKKIFALPSLVTSALEKRKKGPPVACEDVACLEDRPPSPIAVLEEPEQQSPEQQSPEKPSNEPWSVGHPDFIRCKFVVWHGGVPGFHVGYDPDGHGGLVVDAITGPFAWSEGICVGDKLELIGGVSVADMDPHGALALLRMSDIPTVLRFRSPEPVTTEIFEVPLQVHEKLGVTFAADGLEAIPVVNRITDRTDTLARTYNITCGAVLVCMDSIDAISLGLAGAMGLLARRTAPMVLQFQRRISTPEPPSALQLPPARSSTFLSVSSVGRDSPRLSIAATTIDESRGELFIVWRHGPLGLTLIPCPETGLPKVNRLTGKGRSALIDRVQHGYSLVSINGDNVEPGAFQRTCDRLHSLEKPLLLLFRPPPASPSLIDSFVTAVPTKPLRPRCYTRRKSSIAARHLEYEVLWERAPLGLVLGTGVSLPFVKRIKPDCSLRLKRNIVGDQLVAVNNFATRDLAAQPLASLLRCAVFPAVLRFRRVVSSENEQENDEAGQWTISDDSASDDELPATFTRSFNVVWQGGDLGITFECVAGAISVKRIAPLGCARRTNMVLVGDILVSINGRRLPMDQPFKDTMTHILSLKKPVILGFERDSICFVDDDIEDDNLIHSDYGPTQL</sequence>
<evidence type="ECO:0000313" key="3">
    <source>
        <dbReference type="Proteomes" id="UP000481153"/>
    </source>
</evidence>
<reference evidence="2 3" key="1">
    <citation type="submission" date="2019-07" db="EMBL/GenBank/DDBJ databases">
        <title>Genomics analysis of Aphanomyces spp. identifies a new class of oomycete effector associated with host adaptation.</title>
        <authorList>
            <person name="Gaulin E."/>
        </authorList>
    </citation>
    <scope>NUCLEOTIDE SEQUENCE [LARGE SCALE GENOMIC DNA]</scope>
    <source>
        <strain evidence="2 3">ATCC 201684</strain>
    </source>
</reference>
<proteinExistence type="predicted"/>
<organism evidence="2 3">
    <name type="scientific">Aphanomyces euteiches</name>
    <dbReference type="NCBI Taxonomy" id="100861"/>
    <lineage>
        <taxon>Eukaryota</taxon>
        <taxon>Sar</taxon>
        <taxon>Stramenopiles</taxon>
        <taxon>Oomycota</taxon>
        <taxon>Saprolegniomycetes</taxon>
        <taxon>Saprolegniales</taxon>
        <taxon>Verrucalvaceae</taxon>
        <taxon>Aphanomyces</taxon>
    </lineage>
</organism>
<evidence type="ECO:0000256" key="1">
    <source>
        <dbReference type="SAM" id="MobiDB-lite"/>
    </source>
</evidence>
<dbReference type="EMBL" id="VJMJ01000064">
    <property type="protein sequence ID" value="KAF0739445.1"/>
    <property type="molecule type" value="Genomic_DNA"/>
</dbReference>
<evidence type="ECO:0000313" key="2">
    <source>
        <dbReference type="EMBL" id="KAF0739445.1"/>
    </source>
</evidence>
<feature type="region of interest" description="Disordered" evidence="1">
    <location>
        <begin position="24"/>
        <end position="51"/>
    </location>
</feature>
<evidence type="ECO:0008006" key="4">
    <source>
        <dbReference type="Google" id="ProtNLM"/>
    </source>
</evidence>
<dbReference type="AlphaFoldDB" id="A0A6G0XGV1"/>
<accession>A0A6G0XGV1</accession>
<dbReference type="InterPro" id="IPR036034">
    <property type="entry name" value="PDZ_sf"/>
</dbReference>
<gene>
    <name evidence="2" type="ORF">Ae201684_005011</name>
</gene>
<comment type="caution">
    <text evidence="2">The sequence shown here is derived from an EMBL/GenBank/DDBJ whole genome shotgun (WGS) entry which is preliminary data.</text>
</comment>
<keyword evidence="3" id="KW-1185">Reference proteome</keyword>
<dbReference type="Gene3D" id="2.30.42.10">
    <property type="match status" value="1"/>
</dbReference>
<feature type="region of interest" description="Disordered" evidence="1">
    <location>
        <begin position="101"/>
        <end position="121"/>
    </location>
</feature>
<dbReference type="SUPFAM" id="SSF50156">
    <property type="entry name" value="PDZ domain-like"/>
    <property type="match status" value="2"/>
</dbReference>
<protein>
    <recommendedName>
        <fullName evidence="4">PDZ domain-containing protein</fullName>
    </recommendedName>
</protein>